<reference evidence="2" key="1">
    <citation type="journal article" date="2007" name="PLoS ONE">
        <title>The first genome sequence of an elite grapevine cultivar (Pinot noir Vitis vinifera L.): coping with a highly heterozygous genome.</title>
        <authorList>
            <person name="Velasco R."/>
            <person name="Zharkikh A."/>
            <person name="Troggio M."/>
            <person name="Cartwright D.A."/>
            <person name="Cestaro A."/>
            <person name="Pruss D."/>
            <person name="Pindo M."/>
            <person name="FitzGerald L.M."/>
            <person name="Vezzulli S."/>
            <person name="Reid J."/>
            <person name="Malacarne G."/>
            <person name="Iliev D."/>
            <person name="Coppola G."/>
            <person name="Wardell B."/>
            <person name="Micheletti D."/>
            <person name="Macalma T."/>
            <person name="Facci M."/>
            <person name="Mitchell J.T."/>
            <person name="Perazzolli M."/>
            <person name="Eldredge G."/>
            <person name="Gatto P."/>
            <person name="Oyzerski R."/>
            <person name="Moretto M."/>
            <person name="Gutin N."/>
            <person name="Stefanini M."/>
            <person name="Chen Y."/>
            <person name="Segala C."/>
            <person name="Davenport C."/>
            <person name="Dematte L."/>
            <person name="Mraz A."/>
            <person name="Battilana J."/>
            <person name="Stormo K."/>
            <person name="Costa F."/>
            <person name="Tao Q."/>
            <person name="Si-Ammour A."/>
            <person name="Harkins T."/>
            <person name="Lackey A."/>
            <person name="Perbost C."/>
            <person name="Taillon B."/>
            <person name="Stella A."/>
            <person name="Solovyev V."/>
            <person name="Fawcett J.A."/>
            <person name="Sterck L."/>
            <person name="Vandepoele K."/>
            <person name="Grando S.M."/>
            <person name="Toppo S."/>
            <person name="Moser C."/>
            <person name="Lanchbury J."/>
            <person name="Bogden R."/>
            <person name="Skolnick M."/>
            <person name="Sgaramella V."/>
            <person name="Bhatnagar S.K."/>
            <person name="Fontana P."/>
            <person name="Gutin A."/>
            <person name="Van de Peer Y."/>
            <person name="Salamini F."/>
            <person name="Viola R."/>
        </authorList>
    </citation>
    <scope>NUCLEOTIDE SEQUENCE</scope>
</reference>
<feature type="signal peptide" evidence="1">
    <location>
        <begin position="1"/>
        <end position="22"/>
    </location>
</feature>
<accession>A5CBU2</accession>
<gene>
    <name evidence="2" type="ORF">VITISV_000390</name>
</gene>
<proteinExistence type="predicted"/>
<dbReference type="AlphaFoldDB" id="A5CBU2"/>
<feature type="chain" id="PRO_5002680310" evidence="1">
    <location>
        <begin position="23"/>
        <end position="140"/>
    </location>
</feature>
<sequence length="140" mass="15346">MAIPRIPLMLSMMVMLLVFAESGDNNRVFSPCADTTVQKSDGFTFGIAFASRDKFSYNNTLLSPCDRRLALSSQNSQIAAFRPKVDEISLLSINTTSSFFPIVVMRVAGEYNSNADGDRVRVVYGGRDVGCDVNNDSVMV</sequence>
<evidence type="ECO:0000313" key="2">
    <source>
        <dbReference type="EMBL" id="CAN71120.1"/>
    </source>
</evidence>
<dbReference type="EMBL" id="AM489344">
    <property type="protein sequence ID" value="CAN71120.1"/>
    <property type="molecule type" value="Genomic_DNA"/>
</dbReference>
<protein>
    <submittedName>
        <fullName evidence="2">Uncharacterized protein</fullName>
    </submittedName>
</protein>
<evidence type="ECO:0000256" key="1">
    <source>
        <dbReference type="SAM" id="SignalP"/>
    </source>
</evidence>
<keyword evidence="1" id="KW-0732">Signal</keyword>
<organism evidence="2">
    <name type="scientific">Vitis vinifera</name>
    <name type="common">Grape</name>
    <dbReference type="NCBI Taxonomy" id="29760"/>
    <lineage>
        <taxon>Eukaryota</taxon>
        <taxon>Viridiplantae</taxon>
        <taxon>Streptophyta</taxon>
        <taxon>Embryophyta</taxon>
        <taxon>Tracheophyta</taxon>
        <taxon>Spermatophyta</taxon>
        <taxon>Magnoliopsida</taxon>
        <taxon>eudicotyledons</taxon>
        <taxon>Gunneridae</taxon>
        <taxon>Pentapetalae</taxon>
        <taxon>rosids</taxon>
        <taxon>Vitales</taxon>
        <taxon>Vitaceae</taxon>
        <taxon>Viteae</taxon>
        <taxon>Vitis</taxon>
    </lineage>
</organism>
<dbReference type="OrthoDB" id="1885051at2759"/>
<name>A5CBU2_VITVI</name>
<dbReference type="ExpressionAtlas" id="A5CBU2">
    <property type="expression patterns" value="baseline and differential"/>
</dbReference>